<dbReference type="PANTHER" id="PTHR43664">
    <property type="entry name" value="MONOAMINE OXIDASE-RELATED"/>
    <property type="match status" value="1"/>
</dbReference>
<feature type="domain" description="MaoC-like" evidence="1">
    <location>
        <begin position="38"/>
        <end position="134"/>
    </location>
</feature>
<dbReference type="InterPro" id="IPR029069">
    <property type="entry name" value="HotDog_dom_sf"/>
</dbReference>
<accession>A0A644V012</accession>
<dbReference type="AlphaFoldDB" id="A0A644V012"/>
<dbReference type="SUPFAM" id="SSF54637">
    <property type="entry name" value="Thioesterase/thiol ester dehydrase-isomerase"/>
    <property type="match status" value="1"/>
</dbReference>
<evidence type="ECO:0000313" key="2">
    <source>
        <dbReference type="EMBL" id="MPL84668.1"/>
    </source>
</evidence>
<organism evidence="2">
    <name type="scientific">bioreactor metagenome</name>
    <dbReference type="NCBI Taxonomy" id="1076179"/>
    <lineage>
        <taxon>unclassified sequences</taxon>
        <taxon>metagenomes</taxon>
        <taxon>ecological metagenomes</taxon>
    </lineage>
</organism>
<evidence type="ECO:0000259" key="1">
    <source>
        <dbReference type="Pfam" id="PF01575"/>
    </source>
</evidence>
<dbReference type="InterPro" id="IPR052342">
    <property type="entry name" value="MCH/BMMD"/>
</dbReference>
<dbReference type="InterPro" id="IPR002539">
    <property type="entry name" value="MaoC-like_dom"/>
</dbReference>
<protein>
    <recommendedName>
        <fullName evidence="1">MaoC-like domain-containing protein</fullName>
    </recommendedName>
</protein>
<name>A0A644V012_9ZZZZ</name>
<dbReference type="PANTHER" id="PTHR43664:SF1">
    <property type="entry name" value="BETA-METHYLMALYL-COA DEHYDRATASE"/>
    <property type="match status" value="1"/>
</dbReference>
<comment type="caution">
    <text evidence="2">The sequence shown here is derived from an EMBL/GenBank/DDBJ whole genome shotgun (WGS) entry which is preliminary data.</text>
</comment>
<sequence length="172" mass="19280">MKVRDMSQDSPVQMSFDVPRDARYFEDYVPGSCFQFGGVEVHQNEIIEFAAQFDPQPIHLDRDAAESGPFRGIIASGWHTIGLMMRLFVEHYLTSAASMASPGVDEVRWSVPVRPGDQLQVRITITEARPSRTKADRGLVHSFVEAVNQRDEVVASFKAMNIIGKRPSASRQ</sequence>
<reference evidence="2" key="1">
    <citation type="submission" date="2019-08" db="EMBL/GenBank/DDBJ databases">
        <authorList>
            <person name="Kucharzyk K."/>
            <person name="Murdoch R.W."/>
            <person name="Higgins S."/>
            <person name="Loffler F."/>
        </authorList>
    </citation>
    <scope>NUCLEOTIDE SEQUENCE</scope>
</reference>
<dbReference type="EMBL" id="VSSQ01000193">
    <property type="protein sequence ID" value="MPL84668.1"/>
    <property type="molecule type" value="Genomic_DNA"/>
</dbReference>
<dbReference type="Gene3D" id="3.10.129.10">
    <property type="entry name" value="Hotdog Thioesterase"/>
    <property type="match status" value="1"/>
</dbReference>
<dbReference type="Pfam" id="PF01575">
    <property type="entry name" value="MaoC_dehydratas"/>
    <property type="match status" value="1"/>
</dbReference>
<proteinExistence type="predicted"/>
<dbReference type="CDD" id="cd03454">
    <property type="entry name" value="YdeM"/>
    <property type="match status" value="1"/>
</dbReference>
<gene>
    <name evidence="2" type="ORF">SDC9_30633</name>
</gene>